<feature type="transmembrane region" description="Helical" evidence="1">
    <location>
        <begin position="17"/>
        <end position="37"/>
    </location>
</feature>
<sequence length="171" mass="18857">MQVGNLETIMFKGLSKMAVIAILLVALVVGVTVKLIWQNSKVPEYVGVHDGQFAPLPNSPNAVSSQAQDASRHVEPLPMLSTFGATQAALTNTLEEMGKNKISKVDGPYLHAVFTSAQMGYNDDVELWIDEQDSVVHYRSQSRVGYSDMGANRARYDRFRNIYSTFADGEN</sequence>
<keyword evidence="1" id="KW-1133">Transmembrane helix</keyword>
<keyword evidence="1" id="KW-0812">Transmembrane</keyword>
<dbReference type="Proteomes" id="UP000680706">
    <property type="component" value="Chromosome"/>
</dbReference>
<keyword evidence="3" id="KW-1185">Reference proteome</keyword>
<gene>
    <name evidence="2" type="ORF">KGB56_00830</name>
</gene>
<evidence type="ECO:0000313" key="3">
    <source>
        <dbReference type="Proteomes" id="UP000680706"/>
    </source>
</evidence>
<evidence type="ECO:0000313" key="2">
    <source>
        <dbReference type="EMBL" id="QUS56059.1"/>
    </source>
</evidence>
<protein>
    <submittedName>
        <fullName evidence="2">DUF1499 domain-containing protein</fullName>
    </submittedName>
</protein>
<name>A0ABX8ALX2_9HYPH</name>
<evidence type="ECO:0000256" key="1">
    <source>
        <dbReference type="SAM" id="Phobius"/>
    </source>
</evidence>
<proteinExistence type="predicted"/>
<dbReference type="PANTHER" id="PTHR34801">
    <property type="entry name" value="EXPRESSED PROTEIN"/>
    <property type="match status" value="1"/>
</dbReference>
<accession>A0ABX8ALX2</accession>
<keyword evidence="1" id="KW-0472">Membrane</keyword>
<dbReference type="InterPro" id="IPR010865">
    <property type="entry name" value="DUF1499"/>
</dbReference>
<dbReference type="PANTHER" id="PTHR34801:SF6">
    <property type="entry name" value="SLL1620 PROTEIN"/>
    <property type="match status" value="1"/>
</dbReference>
<dbReference type="PIRSF" id="PIRSF026426">
    <property type="entry name" value="DUF1499"/>
    <property type="match status" value="1"/>
</dbReference>
<dbReference type="Pfam" id="PF07386">
    <property type="entry name" value="DUF1499"/>
    <property type="match status" value="1"/>
</dbReference>
<dbReference type="EMBL" id="CP074126">
    <property type="protein sequence ID" value="QUS56059.1"/>
    <property type="molecule type" value="Genomic_DNA"/>
</dbReference>
<reference evidence="2 3" key="1">
    <citation type="journal article" date="2021" name="Angew. Chem. Int. Ed. Engl.">
        <title>A novel family of nonribosomal peptides modulate collective behavior in Pseudovibrio bacteria isolated from marine sponges.</title>
        <authorList>
            <person name="Ioca L.P."/>
            <person name="Dai Y."/>
            <person name="Kunakom S."/>
            <person name="Diaz-Espinosa J."/>
            <person name="Krunic A."/>
            <person name="Crnkovic C.M."/>
            <person name="Orjala J."/>
            <person name="Sanchez L.M."/>
            <person name="Ferreira A.G."/>
            <person name="Berlinck R.G.S."/>
            <person name="Eustaquio A.S."/>
        </authorList>
    </citation>
    <scope>NUCLEOTIDE SEQUENCE [LARGE SCALE GENOMIC DNA]</scope>
    <source>
        <strain evidence="2 3">Ab134</strain>
    </source>
</reference>
<organism evidence="2 3">
    <name type="scientific">Pseudovibrio brasiliensis</name>
    <dbReference type="NCBI Taxonomy" id="1898042"/>
    <lineage>
        <taxon>Bacteria</taxon>
        <taxon>Pseudomonadati</taxon>
        <taxon>Pseudomonadota</taxon>
        <taxon>Alphaproteobacteria</taxon>
        <taxon>Hyphomicrobiales</taxon>
        <taxon>Stappiaceae</taxon>
        <taxon>Pseudovibrio</taxon>
    </lineage>
</organism>